<dbReference type="CDD" id="cd11618">
    <property type="entry name" value="ChtBD1_1"/>
    <property type="match status" value="1"/>
</dbReference>
<evidence type="ECO:0000256" key="3">
    <source>
        <dbReference type="PROSITE-ProRule" id="PRU00261"/>
    </source>
</evidence>
<dbReference type="InterPro" id="IPR001002">
    <property type="entry name" value="Chitin-bd_1"/>
</dbReference>
<keyword evidence="4" id="KW-0812">Transmembrane</keyword>
<reference evidence="6 7" key="1">
    <citation type="submission" date="2016-04" db="EMBL/GenBank/DDBJ databases">
        <title>A degradative enzymes factory behind the ericoid mycorrhizal symbiosis.</title>
        <authorList>
            <consortium name="DOE Joint Genome Institute"/>
            <person name="Martino E."/>
            <person name="Morin E."/>
            <person name="Grelet G."/>
            <person name="Kuo A."/>
            <person name="Kohler A."/>
            <person name="Daghino S."/>
            <person name="Barry K."/>
            <person name="Choi C."/>
            <person name="Cichocki N."/>
            <person name="Clum A."/>
            <person name="Copeland A."/>
            <person name="Hainaut M."/>
            <person name="Haridas S."/>
            <person name="Labutti K."/>
            <person name="Lindquist E."/>
            <person name="Lipzen A."/>
            <person name="Khouja H.-R."/>
            <person name="Murat C."/>
            <person name="Ohm R."/>
            <person name="Olson A."/>
            <person name="Spatafora J."/>
            <person name="Veneault-Fourrey C."/>
            <person name="Henrissat B."/>
            <person name="Grigoriev I."/>
            <person name="Martin F."/>
            <person name="Perotto S."/>
        </authorList>
    </citation>
    <scope>NUCLEOTIDE SEQUENCE [LARGE SCALE GENOMIC DNA]</scope>
    <source>
        <strain evidence="6 7">E</strain>
    </source>
</reference>
<feature type="domain" description="Chitin-binding type-1" evidence="5">
    <location>
        <begin position="156"/>
        <end position="203"/>
    </location>
</feature>
<dbReference type="InterPro" id="IPR036861">
    <property type="entry name" value="Endochitinase-like_sf"/>
</dbReference>
<feature type="disulfide bond" evidence="3">
    <location>
        <begin position="174"/>
        <end position="188"/>
    </location>
</feature>
<dbReference type="InParanoid" id="A0A2J6SSI9"/>
<dbReference type="EMBL" id="KZ613871">
    <property type="protein sequence ID" value="PMD53755.1"/>
    <property type="molecule type" value="Genomic_DNA"/>
</dbReference>
<evidence type="ECO:0000256" key="4">
    <source>
        <dbReference type="SAM" id="Phobius"/>
    </source>
</evidence>
<name>A0A2J6SSI9_9HELO</name>
<feature type="disulfide bond" evidence="3">
    <location>
        <begin position="229"/>
        <end position="243"/>
    </location>
</feature>
<dbReference type="PANTHER" id="PTHR47849:SF8">
    <property type="entry name" value="LECTIN"/>
    <property type="match status" value="1"/>
</dbReference>
<dbReference type="SUPFAM" id="SSF57016">
    <property type="entry name" value="Plant lectins/antimicrobial peptides"/>
    <property type="match status" value="2"/>
</dbReference>
<proteinExistence type="predicted"/>
<protein>
    <recommendedName>
        <fullName evidence="5">Chitin-binding type-1 domain-containing protein</fullName>
    </recommendedName>
</protein>
<accession>A0A2J6SSI9</accession>
<keyword evidence="4" id="KW-0472">Membrane</keyword>
<dbReference type="GO" id="GO:0008061">
    <property type="term" value="F:chitin binding"/>
    <property type="evidence" value="ECO:0007669"/>
    <property type="project" value="UniProtKB-UniRule"/>
</dbReference>
<evidence type="ECO:0000256" key="1">
    <source>
        <dbReference type="ARBA" id="ARBA00022669"/>
    </source>
</evidence>
<keyword evidence="4" id="KW-1133">Transmembrane helix</keyword>
<keyword evidence="1 3" id="KW-0147">Chitin-binding</keyword>
<feature type="disulfide bond" evidence="3">
    <location>
        <begin position="116"/>
        <end position="130"/>
    </location>
</feature>
<gene>
    <name evidence="6" type="ORF">K444DRAFT_146332</name>
</gene>
<dbReference type="PANTHER" id="PTHR47849">
    <property type="entry name" value="CHITIN-BINDING LECTIN 1"/>
    <property type="match status" value="1"/>
</dbReference>
<dbReference type="GeneID" id="36578647"/>
<keyword evidence="7" id="KW-1185">Reference proteome</keyword>
<keyword evidence="2 3" id="KW-1015">Disulfide bond</keyword>
<comment type="caution">
    <text evidence="3">Lacks conserved residue(s) required for the propagation of feature annotation.</text>
</comment>
<evidence type="ECO:0000259" key="5">
    <source>
        <dbReference type="PROSITE" id="PS50941"/>
    </source>
</evidence>
<evidence type="ECO:0000256" key="2">
    <source>
        <dbReference type="ARBA" id="ARBA00023157"/>
    </source>
</evidence>
<feature type="domain" description="Chitin-binding type-1" evidence="5">
    <location>
        <begin position="97"/>
        <end position="145"/>
    </location>
</feature>
<dbReference type="STRING" id="1095630.A0A2J6SSI9"/>
<dbReference type="Gene3D" id="3.30.60.10">
    <property type="entry name" value="Endochitinase-like"/>
    <property type="match status" value="2"/>
</dbReference>
<dbReference type="PROSITE" id="PS50941">
    <property type="entry name" value="CHIT_BIND_I_2"/>
    <property type="match status" value="3"/>
</dbReference>
<evidence type="ECO:0000313" key="7">
    <source>
        <dbReference type="Proteomes" id="UP000235371"/>
    </source>
</evidence>
<sequence>MAALEDTKSASQFSRLQNFNVFTSPLSSRLLQSDQQKPLKSDETTQVKEYKGIMQLFKMLLHLAFAFLPLLTGALSLPGILDHVLQLVNGSIVPSIDGTCGSKANYTCAGSTYGPCCSSYGYCGNTTAHCLSTHGCQAAYGQCSNETGDIVTPTIDGQCGGYVTCAGSAWDGACCDRFGYCNFDATYCLVENGCQKGLGRCTQKSPDGTCGGIHHEAVYICTGSPFGVCCSETGFCGSDSLHCGLSCLGKFGECLAPSPDGTCSWDRGYTCLGSEFGECCSGHSWCGNSTGYCSVAAGCTTGGINNPYLGVCNIP</sequence>
<dbReference type="RefSeq" id="XP_024730659.1">
    <property type="nucleotide sequence ID" value="XM_024870565.1"/>
</dbReference>
<evidence type="ECO:0000313" key="6">
    <source>
        <dbReference type="EMBL" id="PMD53755.1"/>
    </source>
</evidence>
<organism evidence="6 7">
    <name type="scientific">Hyaloscypha bicolor E</name>
    <dbReference type="NCBI Taxonomy" id="1095630"/>
    <lineage>
        <taxon>Eukaryota</taxon>
        <taxon>Fungi</taxon>
        <taxon>Dikarya</taxon>
        <taxon>Ascomycota</taxon>
        <taxon>Pezizomycotina</taxon>
        <taxon>Leotiomycetes</taxon>
        <taxon>Helotiales</taxon>
        <taxon>Hyaloscyphaceae</taxon>
        <taxon>Hyaloscypha</taxon>
        <taxon>Hyaloscypha bicolor</taxon>
    </lineage>
</organism>
<dbReference type="AlphaFoldDB" id="A0A2J6SSI9"/>
<feature type="transmembrane region" description="Helical" evidence="4">
    <location>
        <begin position="60"/>
        <end position="81"/>
    </location>
</feature>
<dbReference type="OrthoDB" id="407355at2759"/>
<feature type="domain" description="Chitin-binding type-1" evidence="5">
    <location>
        <begin position="207"/>
        <end position="256"/>
    </location>
</feature>
<dbReference type="Proteomes" id="UP000235371">
    <property type="component" value="Unassembled WGS sequence"/>
</dbReference>